<evidence type="ECO:0000313" key="1">
    <source>
        <dbReference type="EMBL" id="KKL65433.1"/>
    </source>
</evidence>
<feature type="non-terminal residue" evidence="1">
    <location>
        <position position="1"/>
    </location>
</feature>
<reference evidence="1" key="1">
    <citation type="journal article" date="2015" name="Nature">
        <title>Complex archaea that bridge the gap between prokaryotes and eukaryotes.</title>
        <authorList>
            <person name="Spang A."/>
            <person name="Saw J.H."/>
            <person name="Jorgensen S.L."/>
            <person name="Zaremba-Niedzwiedzka K."/>
            <person name="Martijn J."/>
            <person name="Lind A.E."/>
            <person name="van Eijk R."/>
            <person name="Schleper C."/>
            <person name="Guy L."/>
            <person name="Ettema T.J."/>
        </authorList>
    </citation>
    <scope>NUCLEOTIDE SEQUENCE</scope>
</reference>
<accession>A0A0F9DUB6</accession>
<dbReference type="EMBL" id="LAZR01027529">
    <property type="protein sequence ID" value="KKL65433.1"/>
    <property type="molecule type" value="Genomic_DNA"/>
</dbReference>
<gene>
    <name evidence="1" type="ORF">LCGC14_2155020</name>
</gene>
<dbReference type="AlphaFoldDB" id="A0A0F9DUB6"/>
<organism evidence="1">
    <name type="scientific">marine sediment metagenome</name>
    <dbReference type="NCBI Taxonomy" id="412755"/>
    <lineage>
        <taxon>unclassified sequences</taxon>
        <taxon>metagenomes</taxon>
        <taxon>ecological metagenomes</taxon>
    </lineage>
</organism>
<proteinExistence type="predicted"/>
<comment type="caution">
    <text evidence="1">The sequence shown here is derived from an EMBL/GenBank/DDBJ whole genome shotgun (WGS) entry which is preliminary data.</text>
</comment>
<name>A0A0F9DUB6_9ZZZZ</name>
<sequence>VREWTKSATYSNIGKNGIYLTTKQQN</sequence>
<protein>
    <submittedName>
        <fullName evidence="1">Uncharacterized protein</fullName>
    </submittedName>
</protein>